<reference evidence="1" key="2">
    <citation type="submission" date="2020-11" db="EMBL/GenBank/DDBJ databases">
        <authorList>
            <person name="McCartney M.A."/>
            <person name="Auch B."/>
            <person name="Kono T."/>
            <person name="Mallez S."/>
            <person name="Becker A."/>
            <person name="Gohl D.M."/>
            <person name="Silverstein K.A.T."/>
            <person name="Koren S."/>
            <person name="Bechman K.B."/>
            <person name="Herman A."/>
            <person name="Abrahante J.E."/>
            <person name="Garbe J."/>
        </authorList>
    </citation>
    <scope>NUCLEOTIDE SEQUENCE</scope>
    <source>
        <strain evidence="1">Duluth1</strain>
        <tissue evidence="1">Whole animal</tissue>
    </source>
</reference>
<gene>
    <name evidence="1" type="ORF">DPMN_081120</name>
</gene>
<dbReference type="Proteomes" id="UP000828390">
    <property type="component" value="Unassembled WGS sequence"/>
</dbReference>
<dbReference type="EMBL" id="JAIWYP010000016">
    <property type="protein sequence ID" value="KAH3693680.1"/>
    <property type="molecule type" value="Genomic_DNA"/>
</dbReference>
<proteinExistence type="predicted"/>
<sequence>MGLIPDATIQTPDQLAHARSLVRSYAVRYKTHCFVVSADRIARDETARKRSVDSSYSGRTWYKIRFCMMRVI</sequence>
<evidence type="ECO:0000313" key="1">
    <source>
        <dbReference type="EMBL" id="KAH3693680.1"/>
    </source>
</evidence>
<dbReference type="AlphaFoldDB" id="A0A9D3Y5G3"/>
<comment type="caution">
    <text evidence="1">The sequence shown here is derived from an EMBL/GenBank/DDBJ whole genome shotgun (WGS) entry which is preliminary data.</text>
</comment>
<evidence type="ECO:0000313" key="2">
    <source>
        <dbReference type="Proteomes" id="UP000828390"/>
    </source>
</evidence>
<protein>
    <submittedName>
        <fullName evidence="1">Uncharacterized protein</fullName>
    </submittedName>
</protein>
<organism evidence="1 2">
    <name type="scientific">Dreissena polymorpha</name>
    <name type="common">Zebra mussel</name>
    <name type="synonym">Mytilus polymorpha</name>
    <dbReference type="NCBI Taxonomy" id="45954"/>
    <lineage>
        <taxon>Eukaryota</taxon>
        <taxon>Metazoa</taxon>
        <taxon>Spiralia</taxon>
        <taxon>Lophotrochozoa</taxon>
        <taxon>Mollusca</taxon>
        <taxon>Bivalvia</taxon>
        <taxon>Autobranchia</taxon>
        <taxon>Heteroconchia</taxon>
        <taxon>Euheterodonta</taxon>
        <taxon>Imparidentia</taxon>
        <taxon>Neoheterodontei</taxon>
        <taxon>Myida</taxon>
        <taxon>Dreissenoidea</taxon>
        <taxon>Dreissenidae</taxon>
        <taxon>Dreissena</taxon>
    </lineage>
</organism>
<keyword evidence="2" id="KW-1185">Reference proteome</keyword>
<name>A0A9D3Y5G3_DREPO</name>
<accession>A0A9D3Y5G3</accession>
<reference evidence="1" key="1">
    <citation type="journal article" date="2019" name="bioRxiv">
        <title>The Genome of the Zebra Mussel, Dreissena polymorpha: A Resource for Invasive Species Research.</title>
        <authorList>
            <person name="McCartney M.A."/>
            <person name="Auch B."/>
            <person name="Kono T."/>
            <person name="Mallez S."/>
            <person name="Zhang Y."/>
            <person name="Obille A."/>
            <person name="Becker A."/>
            <person name="Abrahante J.E."/>
            <person name="Garbe J."/>
            <person name="Badalamenti J.P."/>
            <person name="Herman A."/>
            <person name="Mangelson H."/>
            <person name="Liachko I."/>
            <person name="Sullivan S."/>
            <person name="Sone E.D."/>
            <person name="Koren S."/>
            <person name="Silverstein K.A.T."/>
            <person name="Beckman K.B."/>
            <person name="Gohl D.M."/>
        </authorList>
    </citation>
    <scope>NUCLEOTIDE SEQUENCE</scope>
    <source>
        <strain evidence="1">Duluth1</strain>
        <tissue evidence="1">Whole animal</tissue>
    </source>
</reference>